<dbReference type="Proteomes" id="UP001634394">
    <property type="component" value="Unassembled WGS sequence"/>
</dbReference>
<sequence>MAALNDAEVLLLNCERICTIEGEYSDLVNKSDDISLLGILAGRDEVPKVKCFAQEFIPNMDDHEFRRHFRVGKTDYNFLFSEFADALVRKDGGHGAVSPAKQLLVFLWHISNLESVRETTSTVQGCAHSDTKDIGNRANKFLKWPDHDRRQEILVSFRLSMVFPMLQE</sequence>
<name>A0ABD3WT82_SINWO</name>
<keyword evidence="2" id="KW-1185">Reference proteome</keyword>
<proteinExistence type="predicted"/>
<reference evidence="1 2" key="1">
    <citation type="submission" date="2024-11" db="EMBL/GenBank/DDBJ databases">
        <title>Chromosome-level genome assembly of the freshwater bivalve Anodonta woodiana.</title>
        <authorList>
            <person name="Chen X."/>
        </authorList>
    </citation>
    <scope>NUCLEOTIDE SEQUENCE [LARGE SCALE GENOMIC DNA]</scope>
    <source>
        <strain evidence="1">MN2024</strain>
        <tissue evidence="1">Gills</tissue>
    </source>
</reference>
<gene>
    <name evidence="1" type="ORF">ACJMK2_034907</name>
</gene>
<dbReference type="AlphaFoldDB" id="A0ABD3WT82"/>
<protein>
    <submittedName>
        <fullName evidence="1">Uncharacterized protein</fullName>
    </submittedName>
</protein>
<comment type="caution">
    <text evidence="1">The sequence shown here is derived from an EMBL/GenBank/DDBJ whole genome shotgun (WGS) entry which is preliminary data.</text>
</comment>
<evidence type="ECO:0000313" key="2">
    <source>
        <dbReference type="Proteomes" id="UP001634394"/>
    </source>
</evidence>
<evidence type="ECO:0000313" key="1">
    <source>
        <dbReference type="EMBL" id="KAL3877159.1"/>
    </source>
</evidence>
<accession>A0ABD3WT82</accession>
<dbReference type="EMBL" id="JBJQND010000005">
    <property type="protein sequence ID" value="KAL3877159.1"/>
    <property type="molecule type" value="Genomic_DNA"/>
</dbReference>
<organism evidence="1 2">
    <name type="scientific">Sinanodonta woodiana</name>
    <name type="common">Chinese pond mussel</name>
    <name type="synonym">Anodonta woodiana</name>
    <dbReference type="NCBI Taxonomy" id="1069815"/>
    <lineage>
        <taxon>Eukaryota</taxon>
        <taxon>Metazoa</taxon>
        <taxon>Spiralia</taxon>
        <taxon>Lophotrochozoa</taxon>
        <taxon>Mollusca</taxon>
        <taxon>Bivalvia</taxon>
        <taxon>Autobranchia</taxon>
        <taxon>Heteroconchia</taxon>
        <taxon>Palaeoheterodonta</taxon>
        <taxon>Unionida</taxon>
        <taxon>Unionoidea</taxon>
        <taxon>Unionidae</taxon>
        <taxon>Unioninae</taxon>
        <taxon>Sinanodonta</taxon>
    </lineage>
</organism>